<reference evidence="9 10" key="1">
    <citation type="submission" date="2013-12" db="EMBL/GenBank/DDBJ databases">
        <title>Draft genome of the parsitic nematode Ancylostoma duodenale.</title>
        <authorList>
            <person name="Mitreva M."/>
        </authorList>
    </citation>
    <scope>NUCLEOTIDE SEQUENCE [LARGE SCALE GENOMIC DNA]</scope>
    <source>
        <strain evidence="9 10">Zhejiang</strain>
    </source>
</reference>
<evidence type="ECO:0000256" key="7">
    <source>
        <dbReference type="SAM" id="MobiDB-lite"/>
    </source>
</evidence>
<feature type="non-terminal residue" evidence="9">
    <location>
        <position position="1"/>
    </location>
</feature>
<keyword evidence="4" id="KW-0677">Repeat</keyword>
<evidence type="ECO:0000256" key="3">
    <source>
        <dbReference type="ARBA" id="ARBA00022729"/>
    </source>
</evidence>
<organism evidence="9 10">
    <name type="scientific">Ancylostoma duodenale</name>
    <dbReference type="NCBI Taxonomy" id="51022"/>
    <lineage>
        <taxon>Eukaryota</taxon>
        <taxon>Metazoa</taxon>
        <taxon>Ecdysozoa</taxon>
        <taxon>Nematoda</taxon>
        <taxon>Chromadorea</taxon>
        <taxon>Rhabditida</taxon>
        <taxon>Rhabditina</taxon>
        <taxon>Rhabditomorpha</taxon>
        <taxon>Strongyloidea</taxon>
        <taxon>Ancylostomatidae</taxon>
        <taxon>Ancylostomatinae</taxon>
        <taxon>Ancylostoma</taxon>
    </lineage>
</organism>
<dbReference type="OrthoDB" id="5864486at2759"/>
<dbReference type="Gene3D" id="3.20.20.80">
    <property type="entry name" value="Glycosidases"/>
    <property type="match status" value="2"/>
</dbReference>
<dbReference type="PROSITE" id="PS50940">
    <property type="entry name" value="CHIT_BIND_II"/>
    <property type="match status" value="3"/>
</dbReference>
<dbReference type="Proteomes" id="UP000054047">
    <property type="component" value="Unassembled WGS sequence"/>
</dbReference>
<accession>A0A0C2D3T8</accession>
<evidence type="ECO:0000313" key="10">
    <source>
        <dbReference type="Proteomes" id="UP000054047"/>
    </source>
</evidence>
<dbReference type="EMBL" id="KN735355">
    <property type="protein sequence ID" value="KIH56712.1"/>
    <property type="molecule type" value="Genomic_DNA"/>
</dbReference>
<evidence type="ECO:0000256" key="5">
    <source>
        <dbReference type="ARBA" id="ARBA00023157"/>
    </source>
</evidence>
<dbReference type="InterPro" id="IPR051940">
    <property type="entry name" value="Chitin_bind-dev_reg"/>
</dbReference>
<evidence type="ECO:0000256" key="4">
    <source>
        <dbReference type="ARBA" id="ARBA00022737"/>
    </source>
</evidence>
<evidence type="ECO:0000259" key="8">
    <source>
        <dbReference type="PROSITE" id="PS50940"/>
    </source>
</evidence>
<gene>
    <name evidence="9" type="ORF">ANCDUO_13109</name>
</gene>
<name>A0A0C2D3T8_9BILA</name>
<dbReference type="PANTHER" id="PTHR23301:SF0">
    <property type="entry name" value="CHITIN-BINDING TYPE-2 DOMAIN-CONTAINING PROTEIN-RELATED"/>
    <property type="match status" value="1"/>
</dbReference>
<dbReference type="InterPro" id="IPR036508">
    <property type="entry name" value="Chitin-bd_dom_sf"/>
</dbReference>
<dbReference type="Gene3D" id="2.170.140.10">
    <property type="entry name" value="Chitin binding domain"/>
    <property type="match status" value="1"/>
</dbReference>
<evidence type="ECO:0000256" key="2">
    <source>
        <dbReference type="ARBA" id="ARBA00022669"/>
    </source>
</evidence>
<evidence type="ECO:0000313" key="9">
    <source>
        <dbReference type="EMBL" id="KIH56712.1"/>
    </source>
</evidence>
<keyword evidence="6" id="KW-0325">Glycoprotein</keyword>
<feature type="domain" description="Chitin-binding type-2" evidence="8">
    <location>
        <begin position="1"/>
        <end position="45"/>
    </location>
</feature>
<dbReference type="Pfam" id="PF01607">
    <property type="entry name" value="CBM_14"/>
    <property type="match status" value="3"/>
</dbReference>
<dbReference type="PANTHER" id="PTHR23301">
    <property type="entry name" value="CHITIN BINDING PERITROPHIN-A"/>
    <property type="match status" value="1"/>
</dbReference>
<feature type="domain" description="Chitin-binding type-2" evidence="8">
    <location>
        <begin position="152"/>
        <end position="206"/>
    </location>
</feature>
<feature type="domain" description="Chitin-binding type-2" evidence="8">
    <location>
        <begin position="67"/>
        <end position="121"/>
    </location>
</feature>
<protein>
    <submittedName>
        <fullName evidence="9">Chitin binding Peritrophin-A domain protein</fullName>
    </submittedName>
</protein>
<dbReference type="SUPFAM" id="SSF57625">
    <property type="entry name" value="Invertebrate chitin-binding proteins"/>
    <property type="match status" value="3"/>
</dbReference>
<keyword evidence="3" id="KW-0732">Signal</keyword>
<dbReference type="AlphaFoldDB" id="A0A0C2D3T8"/>
<proteinExistence type="predicted"/>
<dbReference type="GO" id="GO:0008061">
    <property type="term" value="F:chitin binding"/>
    <property type="evidence" value="ECO:0007669"/>
    <property type="project" value="UniProtKB-KW"/>
</dbReference>
<dbReference type="GO" id="GO:0005576">
    <property type="term" value="C:extracellular region"/>
    <property type="evidence" value="ECO:0007669"/>
    <property type="project" value="InterPro"/>
</dbReference>
<keyword evidence="10" id="KW-1185">Reference proteome</keyword>
<keyword evidence="1" id="KW-0217">Developmental protein</keyword>
<keyword evidence="5" id="KW-1015">Disulfide bond</keyword>
<feature type="region of interest" description="Disordered" evidence="7">
    <location>
        <begin position="45"/>
        <end position="70"/>
    </location>
</feature>
<sequence>GYFAHFCTVEFFNCVHGKTFVGKCPAGLVFNPHKTACDYVESCASGGADDSKPSVALPVPSTETSKDTACKDRPDGVITDSDCQPQFTTCLSGTAFVTKCPAGLVYSVSAKLCDYPEACGKKDYDTPAATPPPVYVPPEKPDVSYQDTSVGKDLCIDKPTGPLKASNCRSSFSFCVHGALYTTKCQADLLFSFVSHRCEWASICDIVPEATSSNPPTYATTPSPPAVTYPASDVTTAAYPANDATSAPSVTGLLAVFLPKYQKKT</sequence>
<dbReference type="InterPro" id="IPR002557">
    <property type="entry name" value="Chitin-bd_dom"/>
</dbReference>
<evidence type="ECO:0000256" key="1">
    <source>
        <dbReference type="ARBA" id="ARBA00022473"/>
    </source>
</evidence>
<evidence type="ECO:0000256" key="6">
    <source>
        <dbReference type="ARBA" id="ARBA00023180"/>
    </source>
</evidence>
<keyword evidence="2" id="KW-0147">Chitin-binding</keyword>
<dbReference type="SMART" id="SM00494">
    <property type="entry name" value="ChtBD2"/>
    <property type="match status" value="3"/>
</dbReference>